<sequence>MRRGHEMQPVRVLRVDGLTVEVYEDRRQMGAAAAARAERILTNAIASRGQARVAFASAPSQNELLDALVSSRVIDWSCVAAFHLDEYVNLPADAPQSFGRFLRERLFARVRPGEVHFLDGNAADLQAEARRYAALLSQAPLDLALTGIGENGHLAFNEPGMTDFEDRELVRVVELDPRSREQQVHDGCFASLEEVPLHALTLTVPVIMGARSIVCVVPGATKRHVLRQALYGPITPGLPASILRRHPDAAVFADVASASEL</sequence>
<name>A0ABZ1BVP6_9FIRM</name>
<organism evidence="3 4">
    <name type="scientific">Carboxydichorda subterranea</name>
    <dbReference type="NCBI Taxonomy" id="3109565"/>
    <lineage>
        <taxon>Bacteria</taxon>
        <taxon>Bacillati</taxon>
        <taxon>Bacillota</taxon>
        <taxon>Limnochordia</taxon>
        <taxon>Limnochordales</taxon>
        <taxon>Geochordaceae</taxon>
        <taxon>Carboxydichorda</taxon>
    </lineage>
</organism>
<reference evidence="3 4" key="1">
    <citation type="journal article" date="2024" name="Front. Microbiol.">
        <title>Novel thermophilic genera Geochorda gen. nov. and Carboxydochorda gen. nov. from the deep terrestrial subsurface reveal the ecophysiological diversity in the class Limnochordia.</title>
        <authorList>
            <person name="Karnachuk O.V."/>
            <person name="Lukina A.P."/>
            <person name="Avakyan M.R."/>
            <person name="Kadnikov V.V."/>
            <person name="Begmatov S."/>
            <person name="Beletsky A.V."/>
            <person name="Vlasova K.G."/>
            <person name="Novikov A.A."/>
            <person name="Shcherbakova V.A."/>
            <person name="Mardanov A.V."/>
            <person name="Ravin N.V."/>
        </authorList>
    </citation>
    <scope>NUCLEOTIDE SEQUENCE [LARGE SCALE GENOMIC DNA]</scope>
    <source>
        <strain evidence="3 4">L945</strain>
    </source>
</reference>
<dbReference type="Proteomes" id="UP001332192">
    <property type="component" value="Chromosome"/>
</dbReference>
<protein>
    <submittedName>
        <fullName evidence="3">Glucosamine-6-phosphate deaminase</fullName>
    </submittedName>
</protein>
<dbReference type="InterPro" id="IPR006148">
    <property type="entry name" value="Glc/Gal-6P_isomerase"/>
</dbReference>
<dbReference type="Gene3D" id="3.40.50.1360">
    <property type="match status" value="1"/>
</dbReference>
<evidence type="ECO:0000256" key="1">
    <source>
        <dbReference type="ARBA" id="ARBA00023277"/>
    </source>
</evidence>
<keyword evidence="4" id="KW-1185">Reference proteome</keyword>
<evidence type="ECO:0000259" key="2">
    <source>
        <dbReference type="Pfam" id="PF01182"/>
    </source>
</evidence>
<dbReference type="InterPro" id="IPR037171">
    <property type="entry name" value="NagB/RpiA_transferase-like"/>
</dbReference>
<dbReference type="SUPFAM" id="SSF100950">
    <property type="entry name" value="NagB/RpiA/CoA transferase-like"/>
    <property type="match status" value="1"/>
</dbReference>
<dbReference type="InterPro" id="IPR004547">
    <property type="entry name" value="Glucosamine6P_isomerase"/>
</dbReference>
<gene>
    <name evidence="3" type="ORF">U7230_10815</name>
</gene>
<evidence type="ECO:0000313" key="4">
    <source>
        <dbReference type="Proteomes" id="UP001332192"/>
    </source>
</evidence>
<keyword evidence="1" id="KW-0119">Carbohydrate metabolism</keyword>
<dbReference type="RefSeq" id="WP_324715853.1">
    <property type="nucleotide sequence ID" value="NZ_CP141615.1"/>
</dbReference>
<accession>A0ABZ1BVP6</accession>
<dbReference type="PANTHER" id="PTHR11280">
    <property type="entry name" value="GLUCOSAMINE-6-PHOSPHATE ISOMERASE"/>
    <property type="match status" value="1"/>
</dbReference>
<proteinExistence type="predicted"/>
<dbReference type="EMBL" id="CP141615">
    <property type="protein sequence ID" value="WRP16580.1"/>
    <property type="molecule type" value="Genomic_DNA"/>
</dbReference>
<feature type="domain" description="Glucosamine/galactosamine-6-phosphate isomerase" evidence="2">
    <location>
        <begin position="25"/>
        <end position="244"/>
    </location>
</feature>
<dbReference type="PANTHER" id="PTHR11280:SF6">
    <property type="entry name" value="GLUCOSAMINE-6-PHOSPHATE ISOMERASE NAGB"/>
    <property type="match status" value="1"/>
</dbReference>
<dbReference type="Pfam" id="PF01182">
    <property type="entry name" value="Glucosamine_iso"/>
    <property type="match status" value="1"/>
</dbReference>
<evidence type="ECO:0000313" key="3">
    <source>
        <dbReference type="EMBL" id="WRP16580.1"/>
    </source>
</evidence>
<dbReference type="CDD" id="cd01399">
    <property type="entry name" value="GlcN6P_deaminase"/>
    <property type="match status" value="1"/>
</dbReference>